<dbReference type="SUPFAM" id="SSF63867">
    <property type="entry name" value="MoeA C-terminal domain-like"/>
    <property type="match status" value="1"/>
</dbReference>
<dbReference type="InterPro" id="IPR036135">
    <property type="entry name" value="MoeA_linker/N_sf"/>
</dbReference>
<dbReference type="Gene3D" id="3.90.105.10">
    <property type="entry name" value="Molybdopterin biosynthesis moea protein, domain 2"/>
    <property type="match status" value="1"/>
</dbReference>
<evidence type="ECO:0000256" key="4">
    <source>
        <dbReference type="ARBA" id="ARBA00023150"/>
    </source>
</evidence>
<accession>A0A3A8FA25</accession>
<feature type="domain" description="MoaB/Mog" evidence="7">
    <location>
        <begin position="181"/>
        <end position="321"/>
    </location>
</feature>
<dbReference type="Pfam" id="PF00994">
    <property type="entry name" value="MoCF_biosynth"/>
    <property type="match status" value="1"/>
</dbReference>
<keyword evidence="6 8" id="KW-0808">Transferase</keyword>
<dbReference type="EC" id="2.10.1.1" evidence="6"/>
<comment type="similarity">
    <text evidence="3 6">Belongs to the MoeA family.</text>
</comment>
<comment type="pathway">
    <text evidence="2 6">Cofactor biosynthesis; molybdopterin biosynthesis.</text>
</comment>
<dbReference type="RefSeq" id="WP_120384223.1">
    <property type="nucleotide sequence ID" value="NZ_RAXT01000019.1"/>
</dbReference>
<keyword evidence="6" id="KW-0460">Magnesium</keyword>
<dbReference type="AlphaFoldDB" id="A0A3A8FA25"/>
<dbReference type="Pfam" id="PF03453">
    <property type="entry name" value="MoeA_N"/>
    <property type="match status" value="1"/>
</dbReference>
<dbReference type="Gene3D" id="2.40.340.10">
    <property type="entry name" value="MoeA, C-terminal, domain IV"/>
    <property type="match status" value="1"/>
</dbReference>
<evidence type="ECO:0000256" key="2">
    <source>
        <dbReference type="ARBA" id="ARBA00005046"/>
    </source>
</evidence>
<keyword evidence="4 6" id="KW-0501">Molybdenum cofactor biosynthesis</keyword>
<keyword evidence="9" id="KW-1185">Reference proteome</keyword>
<dbReference type="InterPro" id="IPR001453">
    <property type="entry name" value="MoaB/Mog_dom"/>
</dbReference>
<dbReference type="Proteomes" id="UP000280405">
    <property type="component" value="Unassembled WGS sequence"/>
</dbReference>
<dbReference type="InterPro" id="IPR005110">
    <property type="entry name" value="MoeA_linker/N"/>
</dbReference>
<dbReference type="SUPFAM" id="SSF63882">
    <property type="entry name" value="MoeA N-terminal region -like"/>
    <property type="match status" value="1"/>
</dbReference>
<evidence type="ECO:0000256" key="3">
    <source>
        <dbReference type="ARBA" id="ARBA00010763"/>
    </source>
</evidence>
<evidence type="ECO:0000256" key="6">
    <source>
        <dbReference type="RuleBase" id="RU365090"/>
    </source>
</evidence>
<dbReference type="GO" id="GO:0006777">
    <property type="term" value="P:Mo-molybdopterin cofactor biosynthetic process"/>
    <property type="evidence" value="ECO:0007669"/>
    <property type="project" value="UniProtKB-UniRule"/>
</dbReference>
<dbReference type="InterPro" id="IPR038987">
    <property type="entry name" value="MoeA-like"/>
</dbReference>
<sequence length="404" mass="44053">MSCSGIGLITLNQALAHYSSVKTLKPMTVPLIQAHQHVLAADVQSAVSLPLFTQSAVDGYALRSEDLLAGITKFELVGEIRAGIAEHVEIQTGQMVRIFTGGKLPDSADTVARQEIITRTENLAILNQPLEKGTDIRYQGEELTVGTILANQGQRLSSGLIAALSMAGVQEVQVYQQPKIAVLITGDEVSTQLDNESKVFDANAPMILTWLKEQGLNDIHLEHVIDDENILTQALSNAMNHYDLVITTGGVSVGDYDLIRPVSMALGAKEIFWQVAQKPGKPLYFAEYQKEHHHAYLLGLPGNPAAVLTCLAVHVSTLLATLQGSHSPMPAWKKARLTDSVKQDSREQLLRMVVNVNDYGQLTVSKLGKQQSHMLSNLNQANVIVRIPARSDTPLLDYVDFIAL</sequence>
<dbReference type="GO" id="GO:0005829">
    <property type="term" value="C:cytosol"/>
    <property type="evidence" value="ECO:0007669"/>
    <property type="project" value="TreeGrafter"/>
</dbReference>
<dbReference type="CDD" id="cd00887">
    <property type="entry name" value="MoeA"/>
    <property type="match status" value="1"/>
</dbReference>
<dbReference type="Gene3D" id="2.170.190.11">
    <property type="entry name" value="Molybdopterin biosynthesis moea protein, domain 3"/>
    <property type="match status" value="1"/>
</dbReference>
<keyword evidence="6" id="KW-0479">Metal-binding</keyword>
<keyword evidence="6" id="KW-0500">Molybdenum</keyword>
<name>A0A3A8FA25_9GAMM</name>
<evidence type="ECO:0000313" key="8">
    <source>
        <dbReference type="EMBL" id="RKG37533.1"/>
    </source>
</evidence>
<dbReference type="UniPathway" id="UPA00344"/>
<dbReference type="Pfam" id="PF03454">
    <property type="entry name" value="MoeA_C"/>
    <property type="match status" value="1"/>
</dbReference>
<gene>
    <name evidence="8" type="ORF">D7V20_10400</name>
</gene>
<proteinExistence type="inferred from homology"/>
<dbReference type="Gene3D" id="3.40.980.10">
    <property type="entry name" value="MoaB/Mog-like domain"/>
    <property type="match status" value="1"/>
</dbReference>
<comment type="cofactor">
    <cofactor evidence="6">
        <name>Mg(2+)</name>
        <dbReference type="ChEBI" id="CHEBI:18420"/>
    </cofactor>
</comment>
<evidence type="ECO:0000313" key="9">
    <source>
        <dbReference type="Proteomes" id="UP000280405"/>
    </source>
</evidence>
<organism evidence="8 9">
    <name type="scientific">Acinetobacter rongchengensis</name>
    <dbReference type="NCBI Taxonomy" id="2419601"/>
    <lineage>
        <taxon>Bacteria</taxon>
        <taxon>Pseudomonadati</taxon>
        <taxon>Pseudomonadota</taxon>
        <taxon>Gammaproteobacteria</taxon>
        <taxon>Moraxellales</taxon>
        <taxon>Moraxellaceae</taxon>
        <taxon>Acinetobacter</taxon>
    </lineage>
</organism>
<comment type="caution">
    <text evidence="8">The sequence shown here is derived from an EMBL/GenBank/DDBJ whole genome shotgun (WGS) entry which is preliminary data.</text>
</comment>
<dbReference type="SUPFAM" id="SSF53218">
    <property type="entry name" value="Molybdenum cofactor biosynthesis proteins"/>
    <property type="match status" value="1"/>
</dbReference>
<comment type="function">
    <text evidence="1 6">Catalyzes the insertion of molybdate into adenylated molybdopterin with the concomitant release of AMP.</text>
</comment>
<dbReference type="GO" id="GO:0061599">
    <property type="term" value="F:molybdopterin molybdotransferase activity"/>
    <property type="evidence" value="ECO:0007669"/>
    <property type="project" value="UniProtKB-UniRule"/>
</dbReference>
<comment type="catalytic activity">
    <reaction evidence="5">
        <text>adenylyl-molybdopterin + molybdate = Mo-molybdopterin + AMP + H(+)</text>
        <dbReference type="Rhea" id="RHEA:35047"/>
        <dbReference type="ChEBI" id="CHEBI:15378"/>
        <dbReference type="ChEBI" id="CHEBI:36264"/>
        <dbReference type="ChEBI" id="CHEBI:62727"/>
        <dbReference type="ChEBI" id="CHEBI:71302"/>
        <dbReference type="ChEBI" id="CHEBI:456215"/>
        <dbReference type="EC" id="2.10.1.1"/>
    </reaction>
</comment>
<dbReference type="SMART" id="SM00852">
    <property type="entry name" value="MoCF_biosynth"/>
    <property type="match status" value="1"/>
</dbReference>
<evidence type="ECO:0000256" key="1">
    <source>
        <dbReference type="ARBA" id="ARBA00002901"/>
    </source>
</evidence>
<dbReference type="InterPro" id="IPR036425">
    <property type="entry name" value="MoaB/Mog-like_dom_sf"/>
</dbReference>
<dbReference type="NCBIfam" id="TIGR00177">
    <property type="entry name" value="molyb_syn"/>
    <property type="match status" value="1"/>
</dbReference>
<dbReference type="InterPro" id="IPR005111">
    <property type="entry name" value="MoeA_C_domain_IV"/>
</dbReference>
<dbReference type="OrthoDB" id="9804758at2"/>
<dbReference type="GO" id="GO:0046872">
    <property type="term" value="F:metal ion binding"/>
    <property type="evidence" value="ECO:0007669"/>
    <property type="project" value="UniProtKB-UniRule"/>
</dbReference>
<dbReference type="EMBL" id="RAXT01000019">
    <property type="protein sequence ID" value="RKG37533.1"/>
    <property type="molecule type" value="Genomic_DNA"/>
</dbReference>
<evidence type="ECO:0000256" key="5">
    <source>
        <dbReference type="ARBA" id="ARBA00047317"/>
    </source>
</evidence>
<protein>
    <recommendedName>
        <fullName evidence="6">Molybdopterin molybdenumtransferase</fullName>
        <ecNumber evidence="6">2.10.1.1</ecNumber>
    </recommendedName>
</protein>
<dbReference type="PANTHER" id="PTHR10192:SF5">
    <property type="entry name" value="GEPHYRIN"/>
    <property type="match status" value="1"/>
</dbReference>
<reference evidence="8 9" key="1">
    <citation type="submission" date="2018-09" db="EMBL/GenBank/DDBJ databases">
        <title>The draft genome of Acinetobacter spp. strains.</title>
        <authorList>
            <person name="Qin J."/>
            <person name="Feng Y."/>
            <person name="Zong Z."/>
        </authorList>
    </citation>
    <scope>NUCLEOTIDE SEQUENCE [LARGE SCALE GENOMIC DNA]</scope>
    <source>
        <strain evidence="8 9">WCHAc060115</strain>
    </source>
</reference>
<dbReference type="PANTHER" id="PTHR10192">
    <property type="entry name" value="MOLYBDOPTERIN BIOSYNTHESIS PROTEIN"/>
    <property type="match status" value="1"/>
</dbReference>
<dbReference type="InterPro" id="IPR036688">
    <property type="entry name" value="MoeA_C_domain_IV_sf"/>
</dbReference>
<evidence type="ECO:0000259" key="7">
    <source>
        <dbReference type="SMART" id="SM00852"/>
    </source>
</evidence>